<accession>A0A9D9IA78</accession>
<dbReference type="AlphaFoldDB" id="A0A9D9IA78"/>
<protein>
    <submittedName>
        <fullName evidence="1">Uncharacterized protein</fullName>
    </submittedName>
</protein>
<sequence length="156" mass="18492">MEMNQDTINFIKEREEKLGAPLLFRTYSTWYGRIGKEEREYGVFLYTDGKTMVYEDFERNPQIMGIPIRQKNKPEYVKLEYSFPISDIKSVTQVTRASAEKSMKLMTDKTQEAAAFGKLFRRLVTKVTLNDGSVIFFELMDHKDFVRKINEYRRTE</sequence>
<reference evidence="1" key="2">
    <citation type="journal article" date="2021" name="PeerJ">
        <title>Extensive microbial diversity within the chicken gut microbiome revealed by metagenomics and culture.</title>
        <authorList>
            <person name="Gilroy R."/>
            <person name="Ravi A."/>
            <person name="Getino M."/>
            <person name="Pursley I."/>
            <person name="Horton D.L."/>
            <person name="Alikhan N.F."/>
            <person name="Baker D."/>
            <person name="Gharbi K."/>
            <person name="Hall N."/>
            <person name="Watson M."/>
            <person name="Adriaenssens E.M."/>
            <person name="Foster-Nyarko E."/>
            <person name="Jarju S."/>
            <person name="Secka A."/>
            <person name="Antonio M."/>
            <person name="Oren A."/>
            <person name="Chaudhuri R.R."/>
            <person name="La Ragione R."/>
            <person name="Hildebrand F."/>
            <person name="Pallen M.J."/>
        </authorList>
    </citation>
    <scope>NUCLEOTIDE SEQUENCE</scope>
    <source>
        <strain evidence="1">14700</strain>
    </source>
</reference>
<dbReference type="EMBL" id="JADIMF010000058">
    <property type="protein sequence ID" value="MBO8468869.1"/>
    <property type="molecule type" value="Genomic_DNA"/>
</dbReference>
<reference evidence="1" key="1">
    <citation type="submission" date="2020-10" db="EMBL/GenBank/DDBJ databases">
        <authorList>
            <person name="Gilroy R."/>
        </authorList>
    </citation>
    <scope>NUCLEOTIDE SEQUENCE</scope>
    <source>
        <strain evidence="1">14700</strain>
    </source>
</reference>
<dbReference type="Proteomes" id="UP000810292">
    <property type="component" value="Unassembled WGS sequence"/>
</dbReference>
<gene>
    <name evidence="1" type="ORF">IAA72_03690</name>
</gene>
<comment type="caution">
    <text evidence="1">The sequence shown here is derived from an EMBL/GenBank/DDBJ whole genome shotgun (WGS) entry which is preliminary data.</text>
</comment>
<evidence type="ECO:0000313" key="2">
    <source>
        <dbReference type="Proteomes" id="UP000810292"/>
    </source>
</evidence>
<proteinExistence type="predicted"/>
<organism evidence="1 2">
    <name type="scientific">Candidatus Ornithospirochaeta stercoravium</name>
    <dbReference type="NCBI Taxonomy" id="2840897"/>
    <lineage>
        <taxon>Bacteria</taxon>
        <taxon>Pseudomonadati</taxon>
        <taxon>Spirochaetota</taxon>
        <taxon>Spirochaetia</taxon>
        <taxon>Spirochaetales</taxon>
        <taxon>Spirochaetaceae</taxon>
        <taxon>Spirochaetaceae incertae sedis</taxon>
        <taxon>Candidatus Ornithospirochaeta</taxon>
    </lineage>
</organism>
<name>A0A9D9IA78_9SPIO</name>
<evidence type="ECO:0000313" key="1">
    <source>
        <dbReference type="EMBL" id="MBO8468869.1"/>
    </source>
</evidence>